<evidence type="ECO:0000313" key="3">
    <source>
        <dbReference type="Proteomes" id="UP000008022"/>
    </source>
</evidence>
<feature type="transmembrane region" description="Helical" evidence="1">
    <location>
        <begin position="134"/>
        <end position="151"/>
    </location>
</feature>
<keyword evidence="1" id="KW-0472">Membrane</keyword>
<dbReference type="OMA" id="CAAIFAW"/>
<reference evidence="3" key="1">
    <citation type="submission" date="2013-06" db="EMBL/GenBank/DDBJ databases">
        <authorList>
            <person name="Zhao Q."/>
        </authorList>
    </citation>
    <scope>NUCLEOTIDE SEQUENCE</scope>
    <source>
        <strain evidence="3">cv. W1943</strain>
    </source>
</reference>
<keyword evidence="1" id="KW-1133">Transmembrane helix</keyword>
<dbReference type="GO" id="GO:0071492">
    <property type="term" value="P:cellular response to UV-A"/>
    <property type="evidence" value="ECO:0007669"/>
    <property type="project" value="EnsemblPlants"/>
</dbReference>
<dbReference type="Gramene" id="ORUFI04G28490.1">
    <property type="protein sequence ID" value="ORUFI04G28490.1"/>
    <property type="gene ID" value="ORUFI04G28490"/>
</dbReference>
<feature type="transmembrane region" description="Helical" evidence="1">
    <location>
        <begin position="101"/>
        <end position="122"/>
    </location>
</feature>
<dbReference type="STRING" id="4529.A0A0E0PEN7"/>
<accession>A0A0E0PEN7</accession>
<dbReference type="PANTHER" id="PTHR36490:SF1">
    <property type="entry name" value="STRESS ENHANCED PROTEIN 2, CHLOROPLASTIC"/>
    <property type="match status" value="1"/>
</dbReference>
<dbReference type="AlphaFoldDB" id="A0A0E0PEN7"/>
<reference evidence="2" key="2">
    <citation type="submission" date="2015-06" db="UniProtKB">
        <authorList>
            <consortium name="EnsemblPlants"/>
        </authorList>
    </citation>
    <scope>IDENTIFICATION</scope>
</reference>
<evidence type="ECO:0000313" key="2">
    <source>
        <dbReference type="EnsemblPlants" id="ORUFI04G28490.1"/>
    </source>
</evidence>
<sequence>MAAAARAIICEMAPQRGAAAAPAAPAQQQATTRRDGGKIMLQPRLCTLRSYGAGSGVVARRRVVEEEESGGGGAGSSPFFASLADYIESTRKSQDFETISGRLAMVAFATAVAVELTTGNSLFKKLDMQEIEEAAGVCLAVVAGAAAFAWVSSARTRIGQMFTLGCSAFVDSLIDNIVEALFSEGELQDWSDDV</sequence>
<dbReference type="Proteomes" id="UP000008022">
    <property type="component" value="Unassembled WGS sequence"/>
</dbReference>
<proteinExistence type="predicted"/>
<dbReference type="PANTHER" id="PTHR36490">
    <property type="entry name" value="STRESS ENHANCED PROTEIN 2, CHLOROPLASTIC"/>
    <property type="match status" value="1"/>
</dbReference>
<keyword evidence="3" id="KW-1185">Reference proteome</keyword>
<dbReference type="InterPro" id="IPR044971">
    <property type="entry name" value="SEP2"/>
</dbReference>
<name>A0A0E0PEN7_ORYRU</name>
<evidence type="ECO:0000256" key="1">
    <source>
        <dbReference type="SAM" id="Phobius"/>
    </source>
</evidence>
<dbReference type="HOGENOM" id="CLU_1373980_0_0_1"/>
<dbReference type="SUPFAM" id="SSF103511">
    <property type="entry name" value="Chlorophyll a-b binding protein"/>
    <property type="match status" value="1"/>
</dbReference>
<dbReference type="GO" id="GO:0071486">
    <property type="term" value="P:cellular response to high light intensity"/>
    <property type="evidence" value="ECO:0007669"/>
    <property type="project" value="EnsemblPlants"/>
</dbReference>
<dbReference type="GO" id="GO:0009535">
    <property type="term" value="C:chloroplast thylakoid membrane"/>
    <property type="evidence" value="ECO:0007669"/>
    <property type="project" value="EnsemblPlants"/>
</dbReference>
<protein>
    <submittedName>
        <fullName evidence="2">Uncharacterized protein</fullName>
    </submittedName>
</protein>
<keyword evidence="1" id="KW-0812">Transmembrane</keyword>
<organism evidence="2 3">
    <name type="scientific">Oryza rufipogon</name>
    <name type="common">Brownbeard rice</name>
    <name type="synonym">Asian wild rice</name>
    <dbReference type="NCBI Taxonomy" id="4529"/>
    <lineage>
        <taxon>Eukaryota</taxon>
        <taxon>Viridiplantae</taxon>
        <taxon>Streptophyta</taxon>
        <taxon>Embryophyta</taxon>
        <taxon>Tracheophyta</taxon>
        <taxon>Spermatophyta</taxon>
        <taxon>Magnoliopsida</taxon>
        <taxon>Liliopsida</taxon>
        <taxon>Poales</taxon>
        <taxon>Poaceae</taxon>
        <taxon>BOP clade</taxon>
        <taxon>Oryzoideae</taxon>
        <taxon>Oryzeae</taxon>
        <taxon>Oryzinae</taxon>
        <taxon>Oryza</taxon>
    </lineage>
</organism>
<dbReference type="EnsemblPlants" id="ORUFI04G28490.1">
    <property type="protein sequence ID" value="ORUFI04G28490.1"/>
    <property type="gene ID" value="ORUFI04G28490"/>
</dbReference>
<dbReference type="eggNOG" id="ENOG502RXQW">
    <property type="taxonomic scope" value="Eukaryota"/>
</dbReference>
<dbReference type="GO" id="GO:0009611">
    <property type="term" value="P:response to wounding"/>
    <property type="evidence" value="ECO:0007669"/>
    <property type="project" value="EnsemblPlants"/>
</dbReference>
<dbReference type="Gene3D" id="1.10.3460.10">
    <property type="entry name" value="Chlorophyll a/b binding protein domain"/>
    <property type="match status" value="1"/>
</dbReference>